<feature type="non-terminal residue" evidence="1">
    <location>
        <position position="1"/>
    </location>
</feature>
<protein>
    <submittedName>
        <fullName evidence="1">Uncharacterized protein</fullName>
    </submittedName>
</protein>
<gene>
    <name evidence="1" type="ORF">DCAF_LOCUS13094</name>
</gene>
<proteinExistence type="predicted"/>
<evidence type="ECO:0000313" key="1">
    <source>
        <dbReference type="EMBL" id="CAK7338053.1"/>
    </source>
</evidence>
<comment type="caution">
    <text evidence="1">The sequence shown here is derived from an EMBL/GenBank/DDBJ whole genome shotgun (WGS) entry which is preliminary data.</text>
</comment>
<sequence length="82" mass="8930">CERILKVLTCKGYSVWPSSEYGVACGSMFGIWVLEWGIGASVGVRGLASRANNHVLRLERPAIIVCFGARDTGCYDGFEGWS</sequence>
<accession>A0AAV1RRK2</accession>
<name>A0AAV1RRK2_9ROSI</name>
<dbReference type="Proteomes" id="UP001314170">
    <property type="component" value="Unassembled WGS sequence"/>
</dbReference>
<reference evidence="1 2" key="1">
    <citation type="submission" date="2024-01" db="EMBL/GenBank/DDBJ databases">
        <authorList>
            <person name="Waweru B."/>
        </authorList>
    </citation>
    <scope>NUCLEOTIDE SEQUENCE [LARGE SCALE GENOMIC DNA]</scope>
</reference>
<keyword evidence="2" id="KW-1185">Reference proteome</keyword>
<dbReference type="AlphaFoldDB" id="A0AAV1RRK2"/>
<organism evidence="1 2">
    <name type="scientific">Dovyalis caffra</name>
    <dbReference type="NCBI Taxonomy" id="77055"/>
    <lineage>
        <taxon>Eukaryota</taxon>
        <taxon>Viridiplantae</taxon>
        <taxon>Streptophyta</taxon>
        <taxon>Embryophyta</taxon>
        <taxon>Tracheophyta</taxon>
        <taxon>Spermatophyta</taxon>
        <taxon>Magnoliopsida</taxon>
        <taxon>eudicotyledons</taxon>
        <taxon>Gunneridae</taxon>
        <taxon>Pentapetalae</taxon>
        <taxon>rosids</taxon>
        <taxon>fabids</taxon>
        <taxon>Malpighiales</taxon>
        <taxon>Salicaceae</taxon>
        <taxon>Flacourtieae</taxon>
        <taxon>Dovyalis</taxon>
    </lineage>
</organism>
<evidence type="ECO:0000313" key="2">
    <source>
        <dbReference type="Proteomes" id="UP001314170"/>
    </source>
</evidence>
<dbReference type="EMBL" id="CAWUPB010001108">
    <property type="protein sequence ID" value="CAK7338053.1"/>
    <property type="molecule type" value="Genomic_DNA"/>
</dbReference>